<dbReference type="RefSeq" id="WP_179614730.1">
    <property type="nucleotide sequence ID" value="NZ_JACCBE010000001.1"/>
</dbReference>
<feature type="transmembrane region" description="Helical" evidence="1">
    <location>
        <begin position="34"/>
        <end position="53"/>
    </location>
</feature>
<name>A0A7Y9JPY8_9ACTN</name>
<organism evidence="2 3">
    <name type="scientific">Nocardioides marinisabuli</name>
    <dbReference type="NCBI Taxonomy" id="419476"/>
    <lineage>
        <taxon>Bacteria</taxon>
        <taxon>Bacillati</taxon>
        <taxon>Actinomycetota</taxon>
        <taxon>Actinomycetes</taxon>
        <taxon>Propionibacteriales</taxon>
        <taxon>Nocardioidaceae</taxon>
        <taxon>Nocardioides</taxon>
    </lineage>
</organism>
<evidence type="ECO:0000313" key="3">
    <source>
        <dbReference type="Proteomes" id="UP000516957"/>
    </source>
</evidence>
<reference evidence="2 3" key="1">
    <citation type="submission" date="2020-07" db="EMBL/GenBank/DDBJ databases">
        <title>Sequencing the genomes of 1000 actinobacteria strains.</title>
        <authorList>
            <person name="Klenk H.-P."/>
        </authorList>
    </citation>
    <scope>NUCLEOTIDE SEQUENCE [LARGE SCALE GENOMIC DNA]</scope>
    <source>
        <strain evidence="2 3">DSM 18965</strain>
    </source>
</reference>
<dbReference type="EMBL" id="JACCBE010000001">
    <property type="protein sequence ID" value="NYD56890.1"/>
    <property type="molecule type" value="Genomic_DNA"/>
</dbReference>
<feature type="transmembrane region" description="Helical" evidence="1">
    <location>
        <begin position="225"/>
        <end position="251"/>
    </location>
</feature>
<feature type="transmembrane region" description="Helical" evidence="1">
    <location>
        <begin position="437"/>
        <end position="459"/>
    </location>
</feature>
<dbReference type="AlphaFoldDB" id="A0A7Y9JPY8"/>
<feature type="transmembrane region" description="Helical" evidence="1">
    <location>
        <begin position="296"/>
        <end position="313"/>
    </location>
</feature>
<keyword evidence="1" id="KW-0812">Transmembrane</keyword>
<evidence type="ECO:0000256" key="1">
    <source>
        <dbReference type="SAM" id="Phobius"/>
    </source>
</evidence>
<evidence type="ECO:0008006" key="4">
    <source>
        <dbReference type="Google" id="ProtNLM"/>
    </source>
</evidence>
<feature type="transmembrane region" description="Helical" evidence="1">
    <location>
        <begin position="465"/>
        <end position="483"/>
    </location>
</feature>
<accession>A0A7Y9JPY8</accession>
<feature type="transmembrane region" description="Helical" evidence="1">
    <location>
        <begin position="65"/>
        <end position="90"/>
    </location>
</feature>
<comment type="caution">
    <text evidence="2">The sequence shown here is derived from an EMBL/GenBank/DDBJ whole genome shotgun (WGS) entry which is preliminary data.</text>
</comment>
<protein>
    <recommendedName>
        <fullName evidence="4">ABC-2 type transport system permease protein</fullName>
    </recommendedName>
</protein>
<keyword evidence="1" id="KW-0472">Membrane</keyword>
<dbReference type="Proteomes" id="UP000516957">
    <property type="component" value="Unassembled WGS sequence"/>
</dbReference>
<feature type="transmembrane region" description="Helical" evidence="1">
    <location>
        <begin position="359"/>
        <end position="381"/>
    </location>
</feature>
<gene>
    <name evidence="2" type="ORF">BKA08_001128</name>
</gene>
<feature type="transmembrane region" description="Helical" evidence="1">
    <location>
        <begin position="150"/>
        <end position="168"/>
    </location>
</feature>
<feature type="transmembrane region" description="Helical" evidence="1">
    <location>
        <begin position="180"/>
        <end position="199"/>
    </location>
</feature>
<keyword evidence="1" id="KW-1133">Transmembrane helix</keyword>
<sequence>MPTARCWTEARRAVADTRALLAFRAASSTRRLRWALGGFVLVSLAAAVLPATAPGAGDSERAFDVLLLLPTTLVALLLVAVVSAVASGGGRELVAREAAAVHPISPTTDHLGALVLAPLNIAWLLQAWGLLAVTAYAVGPERLLPAQVGMVLWVALATAAAQVVAWCVEGVRRLPRGVAAVRAATALVVAVALGLQVTGRLVDVLDRVPTVRLVVVLVGGADPGWALAVAVLALLVVATVALGAVPAHLAARRPPRDELRLESQVHPARRRPRSVLGVLVRTDRASVWRAVPMRRGLGVLAVGPGLVALLGALDWAQLLVLPGLVASGGALLFGVNAWCLDGRGSLWRESLPVDPARVFWARVLVLAEFLLAASVATVVLGGLRSGVPSPAEAAALLGALVVVTLQVVGAAMRWSLQHPYAVDLRSARATPAPPVRMVGYSARLALTTTLTGLVFSALVRLDDPALVLLLAVPPACWSGLRLVRASRRWVDPVGRARVTVAVSA</sequence>
<evidence type="ECO:0000313" key="2">
    <source>
        <dbReference type="EMBL" id="NYD56890.1"/>
    </source>
</evidence>
<proteinExistence type="predicted"/>
<feature type="transmembrane region" description="Helical" evidence="1">
    <location>
        <begin position="319"/>
        <end position="339"/>
    </location>
</feature>
<feature type="transmembrane region" description="Helical" evidence="1">
    <location>
        <begin position="393"/>
        <end position="416"/>
    </location>
</feature>
<feature type="transmembrane region" description="Helical" evidence="1">
    <location>
        <begin position="111"/>
        <end position="138"/>
    </location>
</feature>
<keyword evidence="3" id="KW-1185">Reference proteome</keyword>